<keyword evidence="5 12" id="KW-0812">Transmembrane</keyword>
<organism evidence="15 16">
    <name type="scientific">Phyllotreta striolata</name>
    <name type="common">Striped flea beetle</name>
    <name type="synonym">Crioceris striolata</name>
    <dbReference type="NCBI Taxonomy" id="444603"/>
    <lineage>
        <taxon>Eukaryota</taxon>
        <taxon>Metazoa</taxon>
        <taxon>Ecdysozoa</taxon>
        <taxon>Arthropoda</taxon>
        <taxon>Hexapoda</taxon>
        <taxon>Insecta</taxon>
        <taxon>Pterygota</taxon>
        <taxon>Neoptera</taxon>
        <taxon>Endopterygota</taxon>
        <taxon>Coleoptera</taxon>
        <taxon>Polyphaga</taxon>
        <taxon>Cucujiformia</taxon>
        <taxon>Chrysomeloidea</taxon>
        <taxon>Chrysomelidae</taxon>
        <taxon>Galerucinae</taxon>
        <taxon>Alticini</taxon>
        <taxon>Phyllotreta</taxon>
    </lineage>
</organism>
<evidence type="ECO:0000256" key="12">
    <source>
        <dbReference type="RuleBase" id="RU000679"/>
    </source>
</evidence>
<dbReference type="Proteomes" id="UP001153712">
    <property type="component" value="Chromosome 3"/>
</dbReference>
<keyword evidence="7" id="KW-0915">Sodium</keyword>
<evidence type="ECO:0000256" key="8">
    <source>
        <dbReference type="ARBA" id="ARBA00023065"/>
    </source>
</evidence>
<dbReference type="Gene3D" id="2.60.470.10">
    <property type="entry name" value="Acid-sensing ion channels like domains"/>
    <property type="match status" value="1"/>
</dbReference>
<evidence type="ECO:0000256" key="1">
    <source>
        <dbReference type="ARBA" id="ARBA00004141"/>
    </source>
</evidence>
<dbReference type="PANTHER" id="PTHR11690:SF288">
    <property type="entry name" value="AMILORIDE-SENSITIVE NA+ CHANNEL-RELATED"/>
    <property type="match status" value="1"/>
</dbReference>
<evidence type="ECO:0000256" key="2">
    <source>
        <dbReference type="ARBA" id="ARBA00007193"/>
    </source>
</evidence>
<evidence type="ECO:0000256" key="13">
    <source>
        <dbReference type="SAM" id="MobiDB-lite"/>
    </source>
</evidence>
<evidence type="ECO:0000256" key="5">
    <source>
        <dbReference type="ARBA" id="ARBA00022692"/>
    </source>
</evidence>
<gene>
    <name evidence="15" type="ORF">PHYEVI_LOCUS6064</name>
</gene>
<dbReference type="AlphaFoldDB" id="A0A9N9XME5"/>
<feature type="transmembrane region" description="Helical" evidence="14">
    <location>
        <begin position="56"/>
        <end position="74"/>
    </location>
</feature>
<dbReference type="PRINTS" id="PR01078">
    <property type="entry name" value="AMINACHANNEL"/>
</dbReference>
<feature type="transmembrane region" description="Helical" evidence="14">
    <location>
        <begin position="489"/>
        <end position="515"/>
    </location>
</feature>
<reference evidence="15" key="1">
    <citation type="submission" date="2022-01" db="EMBL/GenBank/DDBJ databases">
        <authorList>
            <person name="King R."/>
        </authorList>
    </citation>
    <scope>NUCLEOTIDE SEQUENCE</scope>
</reference>
<keyword evidence="6 14" id="KW-1133">Transmembrane helix</keyword>
<evidence type="ECO:0000256" key="7">
    <source>
        <dbReference type="ARBA" id="ARBA00023053"/>
    </source>
</evidence>
<keyword evidence="11 12" id="KW-0407">Ion channel</keyword>
<dbReference type="GO" id="GO:0015280">
    <property type="term" value="F:ligand-gated sodium channel activity"/>
    <property type="evidence" value="ECO:0007669"/>
    <property type="project" value="TreeGrafter"/>
</dbReference>
<accession>A0A9N9XME5</accession>
<name>A0A9N9XME5_PHYSR</name>
<comment type="subcellular location">
    <subcellularLocation>
        <location evidence="1">Membrane</location>
        <topology evidence="1">Multi-pass membrane protein</topology>
    </subcellularLocation>
</comment>
<evidence type="ECO:0000313" key="16">
    <source>
        <dbReference type="Proteomes" id="UP001153712"/>
    </source>
</evidence>
<dbReference type="EMBL" id="OU900096">
    <property type="protein sequence ID" value="CAG9859695.1"/>
    <property type="molecule type" value="Genomic_DNA"/>
</dbReference>
<evidence type="ECO:0000256" key="4">
    <source>
        <dbReference type="ARBA" id="ARBA00022461"/>
    </source>
</evidence>
<evidence type="ECO:0000256" key="3">
    <source>
        <dbReference type="ARBA" id="ARBA00022448"/>
    </source>
</evidence>
<evidence type="ECO:0000313" key="15">
    <source>
        <dbReference type="EMBL" id="CAG9859695.1"/>
    </source>
</evidence>
<keyword evidence="8 12" id="KW-0406">Ion transport</keyword>
<dbReference type="Gene3D" id="1.10.287.770">
    <property type="entry name" value="YojJ-like"/>
    <property type="match status" value="1"/>
</dbReference>
<evidence type="ECO:0000256" key="6">
    <source>
        <dbReference type="ARBA" id="ARBA00022989"/>
    </source>
</evidence>
<keyword evidence="9 14" id="KW-0472">Membrane</keyword>
<comment type="similarity">
    <text evidence="2 12">Belongs to the amiloride-sensitive sodium channel (TC 1.A.6) family.</text>
</comment>
<keyword evidence="16" id="KW-1185">Reference proteome</keyword>
<dbReference type="GO" id="GO:0005886">
    <property type="term" value="C:plasma membrane"/>
    <property type="evidence" value="ECO:0007669"/>
    <property type="project" value="TreeGrafter"/>
</dbReference>
<dbReference type="OrthoDB" id="6021021at2759"/>
<dbReference type="InterPro" id="IPR001873">
    <property type="entry name" value="ENaC"/>
</dbReference>
<dbReference type="Pfam" id="PF00858">
    <property type="entry name" value="ASC"/>
    <property type="match status" value="1"/>
</dbReference>
<evidence type="ECO:0000256" key="10">
    <source>
        <dbReference type="ARBA" id="ARBA00023201"/>
    </source>
</evidence>
<evidence type="ECO:0000256" key="9">
    <source>
        <dbReference type="ARBA" id="ARBA00023136"/>
    </source>
</evidence>
<keyword evidence="4 12" id="KW-0894">Sodium channel</keyword>
<keyword evidence="10 12" id="KW-0739">Sodium transport</keyword>
<evidence type="ECO:0000256" key="14">
    <source>
        <dbReference type="SAM" id="Phobius"/>
    </source>
</evidence>
<protein>
    <submittedName>
        <fullName evidence="15">Uncharacterized protein</fullName>
    </submittedName>
</protein>
<evidence type="ECO:0000256" key="11">
    <source>
        <dbReference type="ARBA" id="ARBA00023303"/>
    </source>
</evidence>
<dbReference type="PANTHER" id="PTHR11690">
    <property type="entry name" value="AMILORIDE-SENSITIVE SODIUM CHANNEL-RELATED"/>
    <property type="match status" value="1"/>
</dbReference>
<feature type="region of interest" description="Disordered" evidence="13">
    <location>
        <begin position="1"/>
        <end position="22"/>
    </location>
</feature>
<sequence length="534" mass="62307">MELSREEEDPTKMGSDSRKRPSTMEKIHRYFREYCNSTSIHGMKYLAEDRSLGERLLWLGLICCSLSACIYLILQIYGKFQRSPVIVTFATSESPIYTIPFPAVTVCPLTQARKEVFDFSETIRKMKRNESVTDKEYRYAKYMSLACEKDNKLFKNETTFTEDFFRAIDELKIPFDEVMISCKMMNIPAPCEKLFHPIILDHTVCYTFNMLDRDDIFHNNVVHYGNYHNFEEEISGWSNDKGYFKQDNVLQNYPIRAFLAGADNALEITFYQNYSNNDHLCIEDTQGYHVSLHAPYAIPLIKKQYFNVPFERVVMVSVRPKVISTSEKVRQFDPDIRQCYFSTEKPLKYFKVYSPKNCKLECLTNYTLNTCGCVGYYMPRENATAICGNSNYKCMEDAELQLKVKQLMEQIVGGKENFFCDCKPLCTDVTYETAISPTYWDFTRQFEAWNIHDDVIIDKHAHFAKLIIYFEQDSFLTSERSELYGPTDFLANFGGLLGLFTGFSLLSAVEIIYFLSVRMCCNFRLHRIWTGVEN</sequence>
<keyword evidence="3 12" id="KW-0813">Transport</keyword>
<proteinExistence type="inferred from homology"/>